<gene>
    <name evidence="3" type="ORF">I4641_03130</name>
</gene>
<evidence type="ECO:0000313" key="3">
    <source>
        <dbReference type="EMBL" id="MCC0175973.1"/>
    </source>
</evidence>
<dbReference type="EMBL" id="JADWDC010000005">
    <property type="protein sequence ID" value="MCC0175973.1"/>
    <property type="molecule type" value="Genomic_DNA"/>
</dbReference>
<comment type="caution">
    <text evidence="3">The sequence shown here is derived from an EMBL/GenBank/DDBJ whole genome shotgun (WGS) entry which is preliminary data.</text>
</comment>
<dbReference type="Proteomes" id="UP000729733">
    <property type="component" value="Unassembled WGS sequence"/>
</dbReference>
<protein>
    <submittedName>
        <fullName evidence="3">Uncharacterized protein</fullName>
    </submittedName>
</protein>
<evidence type="ECO:0000256" key="1">
    <source>
        <dbReference type="SAM" id="Coils"/>
    </source>
</evidence>
<organism evidence="3 4">
    <name type="scientific">Waterburya agarophytonicola KI4</name>
    <dbReference type="NCBI Taxonomy" id="2874699"/>
    <lineage>
        <taxon>Bacteria</taxon>
        <taxon>Bacillati</taxon>
        <taxon>Cyanobacteriota</taxon>
        <taxon>Cyanophyceae</taxon>
        <taxon>Pleurocapsales</taxon>
        <taxon>Hyellaceae</taxon>
        <taxon>Waterburya</taxon>
        <taxon>Waterburya agarophytonicola</taxon>
    </lineage>
</organism>
<dbReference type="RefSeq" id="WP_229639008.1">
    <property type="nucleotide sequence ID" value="NZ_JADWDC010000005.1"/>
</dbReference>
<keyword evidence="1" id="KW-0175">Coiled coil</keyword>
<evidence type="ECO:0000313" key="4">
    <source>
        <dbReference type="Proteomes" id="UP000729733"/>
    </source>
</evidence>
<name>A0A964BP81_9CYAN</name>
<proteinExistence type="predicted"/>
<evidence type="ECO:0000256" key="2">
    <source>
        <dbReference type="SAM" id="MobiDB-lite"/>
    </source>
</evidence>
<feature type="compositionally biased region" description="Basic and acidic residues" evidence="2">
    <location>
        <begin position="105"/>
        <end position="115"/>
    </location>
</feature>
<reference evidence="3" key="1">
    <citation type="journal article" date="2021" name="Antonie Van Leeuwenhoek">
        <title>Draft genome and description of Waterburya agarophytonicola gen. nov. sp. nov. (Pleurocapsales, Cyanobacteria): a seaweed symbiont.</title>
        <authorList>
            <person name="Bonthond G."/>
            <person name="Shalygin S."/>
            <person name="Bayer T."/>
            <person name="Weinberger F."/>
        </authorList>
    </citation>
    <scope>NUCLEOTIDE SEQUENCE</scope>
    <source>
        <strain evidence="3">KI4</strain>
    </source>
</reference>
<sequence>MSQSTELNLEQIRLSLSDYQSELNAIDLETIKEKERILDAIKAEEAEIKLLLDRYRDIKRQKEIEVVKSSYNNLAEFKQTLLSKIQLETEETENQNSLLPTMEGGEPKKNKKQLEEERTINQKVKVIELIQFIDDMGDRGLVKLYPADVASVVPNFEIGNTIVRDELLKYYQKNNIAIYNSLLKLYQKPQIDPALPMPDQETLSLKDRGYHSFLEEHYPKALPFFWYLINREADSIRYAVMEFAVDHIIQTNTVENDPDRQKLNLKLSELLEMNNQASLGDFLKDLFLCFHPRRVSQKSTSKNKYFDYVNNLIKTESTLENSEVLQIWNHFLESGYERVSSPDFITITSEKNSSRDRTLNLIPTGKDNLL</sequence>
<feature type="region of interest" description="Disordered" evidence="2">
    <location>
        <begin position="92"/>
        <end position="115"/>
    </location>
</feature>
<dbReference type="AlphaFoldDB" id="A0A964BP81"/>
<feature type="coiled-coil region" evidence="1">
    <location>
        <begin position="9"/>
        <end position="61"/>
    </location>
</feature>
<accession>A0A964BP81</accession>
<keyword evidence="4" id="KW-1185">Reference proteome</keyword>